<organism evidence="2 4">
    <name type="scientific">Chryseobacterium vrystaatense</name>
    <dbReference type="NCBI Taxonomy" id="307480"/>
    <lineage>
        <taxon>Bacteria</taxon>
        <taxon>Pseudomonadati</taxon>
        <taxon>Bacteroidota</taxon>
        <taxon>Flavobacteriia</taxon>
        <taxon>Flavobacteriales</taxon>
        <taxon>Weeksellaceae</taxon>
        <taxon>Chryseobacterium group</taxon>
        <taxon>Chryseobacterium</taxon>
    </lineage>
</organism>
<dbReference type="EMBL" id="JPRI01000002">
    <property type="protein sequence ID" value="KFF27244.1"/>
    <property type="molecule type" value="Genomic_DNA"/>
</dbReference>
<dbReference type="Proteomes" id="UP000028719">
    <property type="component" value="Unassembled WGS sequence"/>
</dbReference>
<protein>
    <submittedName>
        <fullName evidence="2">Uncharacterized protein</fullName>
    </submittedName>
</protein>
<evidence type="ECO:0000313" key="3">
    <source>
        <dbReference type="Proteomes" id="UP000028719"/>
    </source>
</evidence>
<name>A0A1M4ZQN6_9FLAO</name>
<dbReference type="RefSeq" id="WP_034741929.1">
    <property type="nucleotide sequence ID" value="NZ_FQVE01000002.1"/>
</dbReference>
<evidence type="ECO:0000313" key="1">
    <source>
        <dbReference type="EMBL" id="KFF27244.1"/>
    </source>
</evidence>
<reference evidence="4" key="2">
    <citation type="submission" date="2016-11" db="EMBL/GenBank/DDBJ databases">
        <authorList>
            <person name="Varghese N."/>
            <person name="Submissions S."/>
        </authorList>
    </citation>
    <scope>NUCLEOTIDE SEQUENCE [LARGE SCALE GENOMIC DNA]</scope>
    <source>
        <strain evidence="4">YR203</strain>
    </source>
</reference>
<sequence>MKKFFCLSFLISFALGISQEKKISFTKEIIYKLVEKNASLGIVKTYSSDNNEVLTRISIKSYPLQFFTDALGTSPVSLDMNNRLDGSDAASSMMYFGMGSYGDDDVKEFVLESKKLTTKETVAGVSCSHYLINYRLKNGEMQNAEDFKLCIDEKSSYNNLPVLNGLLNFQKRAKYKSSGLKGLILKGGPEKTYDTEYFAATSIKDSKDFVYFDHRKTMTEQQRKRDSIMAEYRKKETEYAAIADSAAAAVDSAAIAVDSAASASYGTYIPDYVSEYKKNHEEGNLAISSIPSDQLWKGLPKHCRNIDNDLPEFKNKEVKSHLKNYVGQMCDMYLTQADNHSVGIKMTLDEIRREVLYLNEIHEKLDASDQKKLNNYLKNLD</sequence>
<reference evidence="1 3" key="1">
    <citation type="submission" date="2014-07" db="EMBL/GenBank/DDBJ databases">
        <title>Genome of Chryseobacterium vrystaatense LMG 22846.</title>
        <authorList>
            <person name="Pipes S.E."/>
            <person name="Stropko S.J."/>
            <person name="Newman J.D."/>
        </authorList>
    </citation>
    <scope>NUCLEOTIDE SEQUENCE [LARGE SCALE GENOMIC DNA]</scope>
    <source>
        <strain evidence="1 3">LMG 22846</strain>
    </source>
</reference>
<keyword evidence="3" id="KW-1185">Reference proteome</keyword>
<dbReference type="Proteomes" id="UP000184108">
    <property type="component" value="Unassembled WGS sequence"/>
</dbReference>
<proteinExistence type="predicted"/>
<dbReference type="AlphaFoldDB" id="A0A1M4ZQN6"/>
<accession>A0A1M4ZQN6</accession>
<evidence type="ECO:0000313" key="2">
    <source>
        <dbReference type="EMBL" id="SHF20117.1"/>
    </source>
</evidence>
<reference evidence="2" key="3">
    <citation type="submission" date="2016-11" db="EMBL/GenBank/DDBJ databases">
        <authorList>
            <person name="Jaros S."/>
            <person name="Januszkiewicz K."/>
            <person name="Wedrychowicz H."/>
        </authorList>
    </citation>
    <scope>NUCLEOTIDE SEQUENCE [LARGE SCALE GENOMIC DNA]</scope>
    <source>
        <strain evidence="2">YR203</strain>
    </source>
</reference>
<dbReference type="OrthoDB" id="1311865at2"/>
<evidence type="ECO:0000313" key="4">
    <source>
        <dbReference type="Proteomes" id="UP000184108"/>
    </source>
</evidence>
<dbReference type="EMBL" id="FQVE01000002">
    <property type="protein sequence ID" value="SHF20117.1"/>
    <property type="molecule type" value="Genomic_DNA"/>
</dbReference>
<gene>
    <name evidence="1" type="ORF">IW16_08295</name>
    <name evidence="2" type="ORF">SAMN02787073_1667</name>
</gene>